<comment type="caution">
    <text evidence="6">The sequence shown here is derived from an EMBL/GenBank/DDBJ whole genome shotgun (WGS) entry which is preliminary data.</text>
</comment>
<dbReference type="Proteomes" id="UP000298246">
    <property type="component" value="Unassembled WGS sequence"/>
</dbReference>
<dbReference type="Pfam" id="PF13589">
    <property type="entry name" value="HATPase_c_3"/>
    <property type="match status" value="1"/>
</dbReference>
<dbReference type="InterPro" id="IPR036890">
    <property type="entry name" value="HATPase_C_sf"/>
</dbReference>
<evidence type="ECO:0000313" key="6">
    <source>
        <dbReference type="EMBL" id="TFE90255.1"/>
    </source>
</evidence>
<dbReference type="OrthoDB" id="9802640at2"/>
<sequence length="763" mass="88207">MSDHSKLELKQPKLFTALERLDADLYAQVKSVARIAEDYLERITIVFPTYTQHNIEHSIRILDRMCELLDPGMIPGQPQESYAQSLSPLEIAVLIYGALLHDIGMAPDEKTIEAIKNNKLEGCAHDYTKFVERFKGDETFALQDYVRRIHAELSGRYVRQWFGEWLHVPGHRAISYANEVALLCESHNYGLDWCKSRLLEESVKGPYRCNFQFCALLLRLGDILDFDARRTPYHLFKSIDLTDYSQSEWEQHLSVQSTGFRLEPSSMIEGWESPVFHGGCKDPAIYRKVLSYFDWIEDEIRQCVPLSLSFRNAKYRLKLALPLVNRIQTEGFQVANQQLRIDYDAISQLLMGEHIYGDRMLGVRELLQNAIDACRLRLEAEAKRTSYEERYAPRIRIILDQPHGKLVFKDNGVGMNDFIINEFFLNIGKSYYRSDEFLLGQHDFQPIGRFGIGFLSCFMLADRVIVKTKHYTESVMHELELDKSSKYIVRRTEEDARFMHGTEIVLDYDFVTNPLGVSVEKLKKFVETHFLLDERWIYVEDTAAGSQVAVSCDGLSKWQDRLRLDAGMFGKESTVYALVDSHFKGISGYIGLKEPEYQEWNMTADPSIFRVFGIDLLGEATGPRSIQFFMNDILISTQIRVPRLFSHPLSLTGSCLLNSTNKLLHPNLARTDLSQDSHALLGYAVCKFTHYLTLNFYRQREPLLAEQIRLVIERFYARTSPLLQEETLHDIQITGEIQSTRYDIRKSALYRNWSRPSSGEELD</sequence>
<proteinExistence type="inferred from homology"/>
<accession>A0A4Y8Q8N5</accession>
<dbReference type="SUPFAM" id="SSF109604">
    <property type="entry name" value="HD-domain/PDEase-like"/>
    <property type="match status" value="1"/>
</dbReference>
<dbReference type="EMBL" id="MYFO01000005">
    <property type="protein sequence ID" value="TFE90255.1"/>
    <property type="molecule type" value="Genomic_DNA"/>
</dbReference>
<dbReference type="GO" id="GO:0051082">
    <property type="term" value="F:unfolded protein binding"/>
    <property type="evidence" value="ECO:0007669"/>
    <property type="project" value="InterPro"/>
</dbReference>
<comment type="similarity">
    <text evidence="1">Belongs to the heat shock protein 90 family.</text>
</comment>
<evidence type="ECO:0000256" key="1">
    <source>
        <dbReference type="ARBA" id="ARBA00008239"/>
    </source>
</evidence>
<keyword evidence="4" id="KW-0143">Chaperone</keyword>
<dbReference type="GO" id="GO:0016887">
    <property type="term" value="F:ATP hydrolysis activity"/>
    <property type="evidence" value="ECO:0007669"/>
    <property type="project" value="InterPro"/>
</dbReference>
<evidence type="ECO:0000313" key="7">
    <source>
        <dbReference type="Proteomes" id="UP000298246"/>
    </source>
</evidence>
<feature type="domain" description="HD-CE" evidence="5">
    <location>
        <begin position="47"/>
        <end position="302"/>
    </location>
</feature>
<gene>
    <name evidence="6" type="ORF">B5M42_06205</name>
</gene>
<dbReference type="AlphaFoldDB" id="A0A4Y8Q8N5"/>
<name>A0A4Y8Q8N5_9BACL</name>
<keyword evidence="7" id="KW-1185">Reference proteome</keyword>
<reference evidence="6 7" key="1">
    <citation type="submission" date="2017-03" db="EMBL/GenBank/DDBJ databases">
        <title>Isolation of Levoglucosan Utilizing Bacteria.</title>
        <authorList>
            <person name="Arya A.S."/>
        </authorList>
    </citation>
    <scope>NUCLEOTIDE SEQUENCE [LARGE SCALE GENOMIC DNA]</scope>
    <source>
        <strain evidence="6 7">MEC069</strain>
    </source>
</reference>
<evidence type="ECO:0000256" key="2">
    <source>
        <dbReference type="ARBA" id="ARBA00022741"/>
    </source>
</evidence>
<keyword evidence="2" id="KW-0547">Nucleotide-binding</keyword>
<organism evidence="6 7">
    <name type="scientific">Paenibacillus athensensis</name>
    <dbReference type="NCBI Taxonomy" id="1967502"/>
    <lineage>
        <taxon>Bacteria</taxon>
        <taxon>Bacillati</taxon>
        <taxon>Bacillota</taxon>
        <taxon>Bacilli</taxon>
        <taxon>Bacillales</taxon>
        <taxon>Paenibacillaceae</taxon>
        <taxon>Paenibacillus</taxon>
    </lineage>
</organism>
<dbReference type="InterPro" id="IPR056471">
    <property type="entry name" value="HD-CE"/>
</dbReference>
<dbReference type="Pfam" id="PF24391">
    <property type="entry name" value="HD-CE"/>
    <property type="match status" value="1"/>
</dbReference>
<dbReference type="PRINTS" id="PR00775">
    <property type="entry name" value="HEATSHOCK90"/>
</dbReference>
<protein>
    <recommendedName>
        <fullName evidence="5">HD-CE domain-containing protein</fullName>
    </recommendedName>
</protein>
<evidence type="ECO:0000259" key="5">
    <source>
        <dbReference type="Pfam" id="PF24391"/>
    </source>
</evidence>
<dbReference type="GO" id="GO:0140662">
    <property type="term" value="F:ATP-dependent protein folding chaperone"/>
    <property type="evidence" value="ECO:0007669"/>
    <property type="project" value="InterPro"/>
</dbReference>
<dbReference type="RefSeq" id="WP_134750822.1">
    <property type="nucleotide sequence ID" value="NZ_MYFO02000001.1"/>
</dbReference>
<dbReference type="InterPro" id="IPR020575">
    <property type="entry name" value="Hsp90_N"/>
</dbReference>
<dbReference type="SUPFAM" id="SSF55874">
    <property type="entry name" value="ATPase domain of HSP90 chaperone/DNA topoisomerase II/histidine kinase"/>
    <property type="match status" value="1"/>
</dbReference>
<keyword evidence="3" id="KW-0067">ATP-binding</keyword>
<dbReference type="PANTHER" id="PTHR11528">
    <property type="entry name" value="HEAT SHOCK PROTEIN 90 FAMILY MEMBER"/>
    <property type="match status" value="1"/>
</dbReference>
<dbReference type="Gene3D" id="3.30.565.10">
    <property type="entry name" value="Histidine kinase-like ATPase, C-terminal domain"/>
    <property type="match status" value="1"/>
</dbReference>
<evidence type="ECO:0000256" key="3">
    <source>
        <dbReference type="ARBA" id="ARBA00022840"/>
    </source>
</evidence>
<dbReference type="InterPro" id="IPR001404">
    <property type="entry name" value="Hsp90_fam"/>
</dbReference>
<evidence type="ECO:0000256" key="4">
    <source>
        <dbReference type="ARBA" id="ARBA00023186"/>
    </source>
</evidence>
<dbReference type="GO" id="GO:0005524">
    <property type="term" value="F:ATP binding"/>
    <property type="evidence" value="ECO:0007669"/>
    <property type="project" value="UniProtKB-KW"/>
</dbReference>